<reference evidence="2" key="1">
    <citation type="journal article" date="2015" name="Nature">
        <title>Complex archaea that bridge the gap between prokaryotes and eukaryotes.</title>
        <authorList>
            <person name="Spang A."/>
            <person name="Saw J.H."/>
            <person name="Jorgensen S.L."/>
            <person name="Zaremba-Niedzwiedzka K."/>
            <person name="Martijn J."/>
            <person name="Lind A.E."/>
            <person name="van Eijk R."/>
            <person name="Schleper C."/>
            <person name="Guy L."/>
            <person name="Ettema T.J."/>
        </authorList>
    </citation>
    <scope>NUCLEOTIDE SEQUENCE</scope>
</reference>
<name>A0A0F9MI97_9ZZZZ</name>
<sequence length="76" mass="8294">MDKRRFKGFDYHARDPKPDPEAGFPPDDVANPEPEEEPHADRSPEAGLEMGGEGEGRREGEESSRDEGPGAVESEG</sequence>
<dbReference type="EMBL" id="LAZR01004787">
    <property type="protein sequence ID" value="KKN05569.1"/>
    <property type="molecule type" value="Genomic_DNA"/>
</dbReference>
<feature type="compositionally biased region" description="Basic and acidic residues" evidence="1">
    <location>
        <begin position="1"/>
        <end position="20"/>
    </location>
</feature>
<evidence type="ECO:0000256" key="1">
    <source>
        <dbReference type="SAM" id="MobiDB-lite"/>
    </source>
</evidence>
<gene>
    <name evidence="2" type="ORF">LCGC14_1086040</name>
</gene>
<dbReference type="AlphaFoldDB" id="A0A0F9MI97"/>
<comment type="caution">
    <text evidence="2">The sequence shown here is derived from an EMBL/GenBank/DDBJ whole genome shotgun (WGS) entry which is preliminary data.</text>
</comment>
<feature type="compositionally biased region" description="Basic and acidic residues" evidence="1">
    <location>
        <begin position="54"/>
        <end position="68"/>
    </location>
</feature>
<evidence type="ECO:0000313" key="2">
    <source>
        <dbReference type="EMBL" id="KKN05569.1"/>
    </source>
</evidence>
<accession>A0A0F9MI97</accession>
<organism evidence="2">
    <name type="scientific">marine sediment metagenome</name>
    <dbReference type="NCBI Taxonomy" id="412755"/>
    <lineage>
        <taxon>unclassified sequences</taxon>
        <taxon>metagenomes</taxon>
        <taxon>ecological metagenomes</taxon>
    </lineage>
</organism>
<feature type="region of interest" description="Disordered" evidence="1">
    <location>
        <begin position="1"/>
        <end position="76"/>
    </location>
</feature>
<proteinExistence type="predicted"/>
<protein>
    <submittedName>
        <fullName evidence="2">Uncharacterized protein</fullName>
    </submittedName>
</protein>